<dbReference type="Gene3D" id="3.20.20.150">
    <property type="entry name" value="Divalent-metal-dependent TIM barrel enzymes"/>
    <property type="match status" value="1"/>
</dbReference>
<dbReference type="InterPro" id="IPR036237">
    <property type="entry name" value="Xyl_isomerase-like_sf"/>
</dbReference>
<evidence type="ECO:0000256" key="1">
    <source>
        <dbReference type="ARBA" id="ARBA00023277"/>
    </source>
</evidence>
<dbReference type="STRING" id="37928.SAMN04489742_0370"/>
<dbReference type="Pfam" id="PF01261">
    <property type="entry name" value="AP_endonuc_2"/>
    <property type="match status" value="1"/>
</dbReference>
<organism evidence="3 4">
    <name type="scientific">Crystallibacter crystallopoietes</name>
    <dbReference type="NCBI Taxonomy" id="37928"/>
    <lineage>
        <taxon>Bacteria</taxon>
        <taxon>Bacillati</taxon>
        <taxon>Actinomycetota</taxon>
        <taxon>Actinomycetes</taxon>
        <taxon>Micrococcales</taxon>
        <taxon>Micrococcaceae</taxon>
        <taxon>Crystallibacter</taxon>
    </lineage>
</organism>
<dbReference type="PANTHER" id="PTHR12110">
    <property type="entry name" value="HYDROXYPYRUVATE ISOMERASE"/>
    <property type="match status" value="1"/>
</dbReference>
<evidence type="ECO:0000313" key="4">
    <source>
        <dbReference type="Proteomes" id="UP000181917"/>
    </source>
</evidence>
<name>A0A1H0ZHY7_9MICC</name>
<dbReference type="GO" id="GO:0016853">
    <property type="term" value="F:isomerase activity"/>
    <property type="evidence" value="ECO:0007669"/>
    <property type="project" value="UniProtKB-KW"/>
</dbReference>
<dbReference type="InterPro" id="IPR050312">
    <property type="entry name" value="IolE/XylAMocC-like"/>
</dbReference>
<reference evidence="3 4" key="1">
    <citation type="submission" date="2016-10" db="EMBL/GenBank/DDBJ databases">
        <authorList>
            <person name="de Groot N.N."/>
        </authorList>
    </citation>
    <scope>NUCLEOTIDE SEQUENCE [LARGE SCALE GENOMIC DNA]</scope>
    <source>
        <strain evidence="3 4">DSM 20117</strain>
    </source>
</reference>
<gene>
    <name evidence="3" type="ORF">SAMN04489742_0370</name>
</gene>
<protein>
    <submittedName>
        <fullName evidence="3">Sugar phosphate isomerase/epimerase</fullName>
    </submittedName>
</protein>
<proteinExistence type="predicted"/>
<dbReference type="SUPFAM" id="SSF51658">
    <property type="entry name" value="Xylose isomerase-like"/>
    <property type="match status" value="1"/>
</dbReference>
<feature type="domain" description="Xylose isomerase-like TIM barrel" evidence="2">
    <location>
        <begin position="40"/>
        <end position="279"/>
    </location>
</feature>
<dbReference type="InterPro" id="IPR013022">
    <property type="entry name" value="Xyl_isomerase-like_TIM-brl"/>
</dbReference>
<keyword evidence="4" id="KW-1185">Reference proteome</keyword>
<sequence>MNTHSPTSAPALIATCWTSAGDAAPLRPSEASPIALSDRIAAIAATGWAGIGLVHADLILARETIGYPELARQISEAGLSITEIEFLNDWWATGSARESSDTIRADLFEAATALGARHIKIGAGNADVPLPISVLTDAFGELADDAASTGIQLALEATPFSNLRTTQDAIKVVTATDSPSAGLMIDIWHTAKTGLSHEELWSIVPMDRVAAVEIDDGYYDTLGTIFEDTINRRTYCGEGEFDTAGFVQHALKAGYRGPWGVEIISETHRNTPVYEGLQHAFNTAVASFPNVSS</sequence>
<evidence type="ECO:0000313" key="3">
    <source>
        <dbReference type="EMBL" id="SDQ26994.1"/>
    </source>
</evidence>
<evidence type="ECO:0000259" key="2">
    <source>
        <dbReference type="Pfam" id="PF01261"/>
    </source>
</evidence>
<accession>A0A1H0ZHY7</accession>
<dbReference type="Proteomes" id="UP000181917">
    <property type="component" value="Unassembled WGS sequence"/>
</dbReference>
<keyword evidence="1" id="KW-0119">Carbohydrate metabolism</keyword>
<dbReference type="EMBL" id="FNKH01000002">
    <property type="protein sequence ID" value="SDQ26994.1"/>
    <property type="molecule type" value="Genomic_DNA"/>
</dbReference>
<keyword evidence="3" id="KW-0413">Isomerase</keyword>
<dbReference type="PANTHER" id="PTHR12110:SF48">
    <property type="entry name" value="BLL3656 PROTEIN"/>
    <property type="match status" value="1"/>
</dbReference>
<dbReference type="AlphaFoldDB" id="A0A1H0ZHY7"/>